<dbReference type="RefSeq" id="XP_054934944.1">
    <property type="nucleotide sequence ID" value="XM_055078969.1"/>
</dbReference>
<dbReference type="Proteomes" id="UP000248484">
    <property type="component" value="Chromosome 17"/>
</dbReference>
<evidence type="ECO:0000313" key="3">
    <source>
        <dbReference type="RefSeq" id="XP_054934944.1"/>
    </source>
</evidence>
<organism evidence="2 3">
    <name type="scientific">Physeter macrocephalus</name>
    <name type="common">Sperm whale</name>
    <name type="synonym">Physeter catodon</name>
    <dbReference type="NCBI Taxonomy" id="9755"/>
    <lineage>
        <taxon>Eukaryota</taxon>
        <taxon>Metazoa</taxon>
        <taxon>Chordata</taxon>
        <taxon>Craniata</taxon>
        <taxon>Vertebrata</taxon>
        <taxon>Euteleostomi</taxon>
        <taxon>Mammalia</taxon>
        <taxon>Eutheria</taxon>
        <taxon>Laurasiatheria</taxon>
        <taxon>Artiodactyla</taxon>
        <taxon>Whippomorpha</taxon>
        <taxon>Cetacea</taxon>
        <taxon>Odontoceti</taxon>
        <taxon>Physeteridae</taxon>
        <taxon>Physeter</taxon>
    </lineage>
</organism>
<dbReference type="OrthoDB" id="10544318at2759"/>
<protein>
    <submittedName>
        <fullName evidence="3">CHD9 neighbor protein isoform X1</fullName>
    </submittedName>
</protein>
<accession>A0A9W2W6M0</accession>
<dbReference type="GeneID" id="129391415"/>
<evidence type="ECO:0000313" key="2">
    <source>
        <dbReference type="Proteomes" id="UP000248484"/>
    </source>
</evidence>
<name>A0A9W2W6M0_PHYMC</name>
<dbReference type="CTD" id="105371267"/>
<feature type="region of interest" description="Disordered" evidence="1">
    <location>
        <begin position="40"/>
        <end position="137"/>
    </location>
</feature>
<keyword evidence="2" id="KW-1185">Reference proteome</keyword>
<reference evidence="3" key="1">
    <citation type="submission" date="2025-08" db="UniProtKB">
        <authorList>
            <consortium name="RefSeq"/>
        </authorList>
    </citation>
    <scope>IDENTIFICATION</scope>
    <source>
        <tissue evidence="3">Muscle</tissue>
    </source>
</reference>
<dbReference type="KEGG" id="pcad:129391415"/>
<sequence length="167" mass="17279">MKCSGCFTRMSRSLQPPVMLALRGSSDIASQLRFATPITPTTARYPEPGMSCGRPARKALQRPKTGCSGIRAGSPEEPASGGCLRASDLASSSAPRPSLTTAGLQVPTGNDTCGRSDLSGRPRRPPAGLGGRHAAHASAQRFSIGDLLEGLRHVGVPWAGQSSALQS</sequence>
<feature type="compositionally biased region" description="Polar residues" evidence="1">
    <location>
        <begin position="89"/>
        <end position="113"/>
    </location>
</feature>
<evidence type="ECO:0000256" key="1">
    <source>
        <dbReference type="SAM" id="MobiDB-lite"/>
    </source>
</evidence>
<gene>
    <name evidence="3" type="primary">CHD9NB</name>
</gene>
<dbReference type="AlphaFoldDB" id="A0A9W2W6M0"/>
<proteinExistence type="predicted"/>